<reference evidence="3" key="1">
    <citation type="submission" date="2023-03" db="EMBL/GenBank/DDBJ databases">
        <title>Chromosome-scale reference genome and RAD-based genetic map of yellow starthistle (Centaurea solstitialis) reveal putative structural variation and QTLs associated with invader traits.</title>
        <authorList>
            <person name="Reatini B."/>
            <person name="Cang F.A."/>
            <person name="Jiang Q."/>
            <person name="Mckibben M.T.W."/>
            <person name="Barker M.S."/>
            <person name="Rieseberg L.H."/>
            <person name="Dlugosch K.M."/>
        </authorList>
    </citation>
    <scope>NUCLEOTIDE SEQUENCE</scope>
    <source>
        <strain evidence="3">CAN-66</strain>
        <tissue evidence="3">Leaf</tissue>
    </source>
</reference>
<dbReference type="InterPro" id="IPR003819">
    <property type="entry name" value="TauD/TfdA-like"/>
</dbReference>
<gene>
    <name evidence="3" type="ORF">OSB04_004422</name>
</gene>
<dbReference type="Pfam" id="PF02668">
    <property type="entry name" value="TauD"/>
    <property type="match status" value="1"/>
</dbReference>
<dbReference type="Gene3D" id="3.60.130.10">
    <property type="entry name" value="Clavaminate synthase-like"/>
    <property type="match status" value="1"/>
</dbReference>
<name>A0AA38U934_9ASTR</name>
<keyword evidence="1" id="KW-0560">Oxidoreductase</keyword>
<protein>
    <recommendedName>
        <fullName evidence="2">TauD/TfdA-like domain-containing protein</fullName>
    </recommendedName>
</protein>
<dbReference type="InterPro" id="IPR042098">
    <property type="entry name" value="TauD-like_sf"/>
</dbReference>
<dbReference type="InterPro" id="IPR050411">
    <property type="entry name" value="AlphaKG_dependent_hydroxylases"/>
</dbReference>
<dbReference type="PANTHER" id="PTHR10696:SF45">
    <property type="entry name" value="TAUD_TFDA-LIKE DOMAIN-CONTAINING PROTEIN-RELATED"/>
    <property type="match status" value="1"/>
</dbReference>
<evidence type="ECO:0000256" key="1">
    <source>
        <dbReference type="ARBA" id="ARBA00023002"/>
    </source>
</evidence>
<dbReference type="SUPFAM" id="SSF51197">
    <property type="entry name" value="Clavaminate synthase-like"/>
    <property type="match status" value="1"/>
</dbReference>
<keyword evidence="4" id="KW-1185">Reference proteome</keyword>
<dbReference type="EMBL" id="JARYMX010000001">
    <property type="protein sequence ID" value="KAJ9568456.1"/>
    <property type="molecule type" value="Genomic_DNA"/>
</dbReference>
<feature type="domain" description="TauD/TfdA-like" evidence="2">
    <location>
        <begin position="34"/>
        <end position="330"/>
    </location>
</feature>
<evidence type="ECO:0000313" key="3">
    <source>
        <dbReference type="EMBL" id="KAJ9568456.1"/>
    </source>
</evidence>
<accession>A0AA38U934</accession>
<proteinExistence type="predicted"/>
<sequence>MATGKFFQEIELPEQKLQDDGVLFPTVLTPNPSIDFTGVKLSDFEEAIRANKLWLESLLQKRGVILFRGFHVSSPSEFSRVVEAFGFPDIPHEKGGSRAARTKVVERVYTPNEFPLDKELPLHHEMTYVPNPPTKLFFFCDEEPQKGGETPVVLSHIIYEKMKEKHPEFVELLEEHGLTYIKLASETNDPSTINGTGWKTTYNTNDKSVAEERAAQFGTKLEWIGDVARITTNPMPGIRFDKESGKKTWFNSLSLTYNGHANRNNNIGNSSVELGNGEPVPDDVMEYYMKIVEEECVAIPWKKGDVMLVNNLIALHGRRPLLKPPRRILVSLCA</sequence>
<dbReference type="PANTHER" id="PTHR10696">
    <property type="entry name" value="GAMMA-BUTYROBETAINE HYDROXYLASE-RELATED"/>
    <property type="match status" value="1"/>
</dbReference>
<evidence type="ECO:0000313" key="4">
    <source>
        <dbReference type="Proteomes" id="UP001172457"/>
    </source>
</evidence>
<dbReference type="AlphaFoldDB" id="A0AA38U934"/>
<organism evidence="3 4">
    <name type="scientific">Centaurea solstitialis</name>
    <name type="common">yellow star-thistle</name>
    <dbReference type="NCBI Taxonomy" id="347529"/>
    <lineage>
        <taxon>Eukaryota</taxon>
        <taxon>Viridiplantae</taxon>
        <taxon>Streptophyta</taxon>
        <taxon>Embryophyta</taxon>
        <taxon>Tracheophyta</taxon>
        <taxon>Spermatophyta</taxon>
        <taxon>Magnoliopsida</taxon>
        <taxon>eudicotyledons</taxon>
        <taxon>Gunneridae</taxon>
        <taxon>Pentapetalae</taxon>
        <taxon>asterids</taxon>
        <taxon>campanulids</taxon>
        <taxon>Asterales</taxon>
        <taxon>Asteraceae</taxon>
        <taxon>Carduoideae</taxon>
        <taxon>Cardueae</taxon>
        <taxon>Centaureinae</taxon>
        <taxon>Centaurea</taxon>
    </lineage>
</organism>
<dbReference type="GO" id="GO:0016491">
    <property type="term" value="F:oxidoreductase activity"/>
    <property type="evidence" value="ECO:0007669"/>
    <property type="project" value="UniProtKB-KW"/>
</dbReference>
<evidence type="ECO:0000259" key="2">
    <source>
        <dbReference type="Pfam" id="PF02668"/>
    </source>
</evidence>
<comment type="caution">
    <text evidence="3">The sequence shown here is derived from an EMBL/GenBank/DDBJ whole genome shotgun (WGS) entry which is preliminary data.</text>
</comment>
<dbReference type="Proteomes" id="UP001172457">
    <property type="component" value="Chromosome 1"/>
</dbReference>